<sequence length="103" mass="11643">VAIFFFVIFGFFGNLSFIYTVATNEKIRSSRALLLSVLCIMHCVMLLHNFFNVFRIIGGVRLTKEECVFAHAIPPTMYAVSHQALLYVILGIDVIVSLLYPAR</sequence>
<evidence type="ECO:0000313" key="3">
    <source>
        <dbReference type="Proteomes" id="UP001328107"/>
    </source>
</evidence>
<keyword evidence="3" id="KW-1185">Reference proteome</keyword>
<dbReference type="Gene3D" id="1.20.1070.10">
    <property type="entry name" value="Rhodopsin 7-helix transmembrane proteins"/>
    <property type="match status" value="1"/>
</dbReference>
<name>A0AAN5CJ35_9BILA</name>
<feature type="non-terminal residue" evidence="2">
    <location>
        <position position="103"/>
    </location>
</feature>
<gene>
    <name evidence="2" type="ORF">PMAYCL1PPCAC_15561</name>
</gene>
<evidence type="ECO:0000313" key="2">
    <source>
        <dbReference type="EMBL" id="GMR45366.1"/>
    </source>
</evidence>
<evidence type="ECO:0008006" key="4">
    <source>
        <dbReference type="Google" id="ProtNLM"/>
    </source>
</evidence>
<keyword evidence="1" id="KW-1133">Transmembrane helix</keyword>
<feature type="non-terminal residue" evidence="2">
    <location>
        <position position="1"/>
    </location>
</feature>
<keyword evidence="1" id="KW-0812">Transmembrane</keyword>
<feature type="transmembrane region" description="Helical" evidence="1">
    <location>
        <begin position="6"/>
        <end position="23"/>
    </location>
</feature>
<dbReference type="AlphaFoldDB" id="A0AAN5CJ35"/>
<dbReference type="InterPro" id="IPR019424">
    <property type="entry name" value="7TM_GPCR_Srsx"/>
</dbReference>
<feature type="transmembrane region" description="Helical" evidence="1">
    <location>
        <begin position="84"/>
        <end position="102"/>
    </location>
</feature>
<feature type="transmembrane region" description="Helical" evidence="1">
    <location>
        <begin position="32"/>
        <end position="51"/>
    </location>
</feature>
<dbReference type="Proteomes" id="UP001328107">
    <property type="component" value="Unassembled WGS sequence"/>
</dbReference>
<dbReference type="EMBL" id="BTRK01000004">
    <property type="protein sequence ID" value="GMR45366.1"/>
    <property type="molecule type" value="Genomic_DNA"/>
</dbReference>
<protein>
    <recommendedName>
        <fullName evidence="4">G protein-coupled receptor</fullName>
    </recommendedName>
</protein>
<comment type="caution">
    <text evidence="2">The sequence shown here is derived from an EMBL/GenBank/DDBJ whole genome shotgun (WGS) entry which is preliminary data.</text>
</comment>
<reference evidence="3" key="1">
    <citation type="submission" date="2022-10" db="EMBL/GenBank/DDBJ databases">
        <title>Genome assembly of Pristionchus species.</title>
        <authorList>
            <person name="Yoshida K."/>
            <person name="Sommer R.J."/>
        </authorList>
    </citation>
    <scope>NUCLEOTIDE SEQUENCE [LARGE SCALE GENOMIC DNA]</scope>
    <source>
        <strain evidence="3">RS5460</strain>
    </source>
</reference>
<dbReference type="Pfam" id="PF10320">
    <property type="entry name" value="7TM_GPCR_Srsx"/>
    <property type="match status" value="1"/>
</dbReference>
<accession>A0AAN5CJ35</accession>
<proteinExistence type="predicted"/>
<keyword evidence="1" id="KW-0472">Membrane</keyword>
<organism evidence="2 3">
    <name type="scientific">Pristionchus mayeri</name>
    <dbReference type="NCBI Taxonomy" id="1317129"/>
    <lineage>
        <taxon>Eukaryota</taxon>
        <taxon>Metazoa</taxon>
        <taxon>Ecdysozoa</taxon>
        <taxon>Nematoda</taxon>
        <taxon>Chromadorea</taxon>
        <taxon>Rhabditida</taxon>
        <taxon>Rhabditina</taxon>
        <taxon>Diplogasteromorpha</taxon>
        <taxon>Diplogasteroidea</taxon>
        <taxon>Neodiplogasteridae</taxon>
        <taxon>Pristionchus</taxon>
    </lineage>
</organism>
<evidence type="ECO:0000256" key="1">
    <source>
        <dbReference type="SAM" id="Phobius"/>
    </source>
</evidence>